<sequence>MLAKFGNVSGKTGLRLNLMKIKYKVVFMNNGFGINASFTPNEKNISEESKYLYLGGEGNDRNQSYGAPAILRDIVMTIGPRL</sequence>
<reference evidence="1 2" key="2">
    <citation type="submission" date="2018-11" db="EMBL/GenBank/DDBJ databases">
        <authorList>
            <consortium name="Pathogen Informatics"/>
        </authorList>
    </citation>
    <scope>NUCLEOTIDE SEQUENCE [LARGE SCALE GENOMIC DNA]</scope>
    <source>
        <strain evidence="1 2">MHpl1</strain>
    </source>
</reference>
<accession>A0A0N4WA47</accession>
<name>A0A0N4WA47_HAEPC</name>
<evidence type="ECO:0000313" key="3">
    <source>
        <dbReference type="WBParaSite" id="HPLM_0000723101-mRNA-1"/>
    </source>
</evidence>
<dbReference type="WBParaSite" id="HPLM_0000723101-mRNA-1">
    <property type="protein sequence ID" value="HPLM_0000723101-mRNA-1"/>
    <property type="gene ID" value="HPLM_0000723101"/>
</dbReference>
<protein>
    <submittedName>
        <fullName evidence="3">NAGPA domain-containing protein</fullName>
    </submittedName>
</protein>
<evidence type="ECO:0000313" key="1">
    <source>
        <dbReference type="EMBL" id="VDO31292.1"/>
    </source>
</evidence>
<dbReference type="AlphaFoldDB" id="A0A0N4WA47"/>
<evidence type="ECO:0000313" key="2">
    <source>
        <dbReference type="Proteomes" id="UP000268014"/>
    </source>
</evidence>
<proteinExistence type="predicted"/>
<reference evidence="3" key="1">
    <citation type="submission" date="2017-02" db="UniProtKB">
        <authorList>
            <consortium name="WormBaseParasite"/>
        </authorList>
    </citation>
    <scope>IDENTIFICATION</scope>
</reference>
<keyword evidence="2" id="KW-1185">Reference proteome</keyword>
<organism evidence="3">
    <name type="scientific">Haemonchus placei</name>
    <name type="common">Barber's pole worm</name>
    <dbReference type="NCBI Taxonomy" id="6290"/>
    <lineage>
        <taxon>Eukaryota</taxon>
        <taxon>Metazoa</taxon>
        <taxon>Ecdysozoa</taxon>
        <taxon>Nematoda</taxon>
        <taxon>Chromadorea</taxon>
        <taxon>Rhabditida</taxon>
        <taxon>Rhabditina</taxon>
        <taxon>Rhabditomorpha</taxon>
        <taxon>Strongyloidea</taxon>
        <taxon>Trichostrongylidae</taxon>
        <taxon>Haemonchus</taxon>
    </lineage>
</organism>
<gene>
    <name evidence="1" type="ORF">HPLM_LOCUS7223</name>
</gene>
<dbReference type="EMBL" id="UZAF01016622">
    <property type="protein sequence ID" value="VDO31292.1"/>
    <property type="molecule type" value="Genomic_DNA"/>
</dbReference>
<dbReference type="Proteomes" id="UP000268014">
    <property type="component" value="Unassembled WGS sequence"/>
</dbReference>